<organism evidence="4">
    <name type="scientific">Thrips palmi</name>
    <name type="common">Melon thrips</name>
    <dbReference type="NCBI Taxonomy" id="161013"/>
    <lineage>
        <taxon>Eukaryota</taxon>
        <taxon>Metazoa</taxon>
        <taxon>Ecdysozoa</taxon>
        <taxon>Arthropoda</taxon>
        <taxon>Hexapoda</taxon>
        <taxon>Insecta</taxon>
        <taxon>Pterygota</taxon>
        <taxon>Neoptera</taxon>
        <taxon>Paraneoptera</taxon>
        <taxon>Thysanoptera</taxon>
        <taxon>Terebrantia</taxon>
        <taxon>Thripoidea</taxon>
        <taxon>Thripidae</taxon>
        <taxon>Thrips</taxon>
    </lineage>
</organism>
<accession>A0A6P8YXT2</accession>
<dbReference type="InterPro" id="IPR002557">
    <property type="entry name" value="Chitin-bd_dom"/>
</dbReference>
<dbReference type="AlphaFoldDB" id="A0A6P8YXT2"/>
<dbReference type="Gene3D" id="2.170.140.10">
    <property type="entry name" value="Chitin binding domain"/>
    <property type="match status" value="1"/>
</dbReference>
<evidence type="ECO:0000259" key="2">
    <source>
        <dbReference type="SMART" id="SM00494"/>
    </source>
</evidence>
<dbReference type="GO" id="GO:0005576">
    <property type="term" value="C:extracellular region"/>
    <property type="evidence" value="ECO:0007669"/>
    <property type="project" value="InterPro"/>
</dbReference>
<dbReference type="GeneID" id="117647329"/>
<feature type="chain" id="PRO_5028372683" evidence="1">
    <location>
        <begin position="30"/>
        <end position="273"/>
    </location>
</feature>
<name>A0A6P8YXT2_THRPL</name>
<feature type="domain" description="Chitin-binding type-2" evidence="2">
    <location>
        <begin position="103"/>
        <end position="158"/>
    </location>
</feature>
<protein>
    <submittedName>
        <fullName evidence="4">Uncharacterized protein LOC117647329</fullName>
    </submittedName>
</protein>
<reference evidence="4" key="1">
    <citation type="submission" date="2025-08" db="UniProtKB">
        <authorList>
            <consortium name="RefSeq"/>
        </authorList>
    </citation>
    <scope>IDENTIFICATION</scope>
    <source>
        <tissue evidence="4">Total insect</tissue>
    </source>
</reference>
<dbReference type="SUPFAM" id="SSF57625">
    <property type="entry name" value="Invertebrate chitin-binding proteins"/>
    <property type="match status" value="1"/>
</dbReference>
<proteinExistence type="predicted"/>
<dbReference type="OrthoDB" id="6020543at2759"/>
<gene>
    <name evidence="4" type="primary">LOC117647329</name>
</gene>
<sequence length="273" mass="29035">MRNSLRLSTALAAALVVLQGLQVLQGVRADDDVCGGEEGQVCVGCNMVAVCLRLNGVDVTVAASTLCPEDKQYCANGTCVADMSPENDCGVVPTASASAASPFRCPAGHSGYLPDARDCSRYCQDGEGWDLACKVQPSTVYQHSSASCVPAWQTPCAPAVDCPPDANRTYSLYGQDNGVAFRCEQGVVDVLLCPADHRLDLEAAVEDSVQDPPCVRFCPRSGRQAVARDDTLYYECLELGDGRMGHPVLTACPDGTRFDAALERCLLVARNDF</sequence>
<dbReference type="InterPro" id="IPR036508">
    <property type="entry name" value="Chitin-bd_dom_sf"/>
</dbReference>
<feature type="domain" description="Chitin-binding type-2" evidence="2">
    <location>
        <begin position="216"/>
        <end position="272"/>
    </location>
</feature>
<dbReference type="SMART" id="SM00494">
    <property type="entry name" value="ChtBD2"/>
    <property type="match status" value="2"/>
</dbReference>
<dbReference type="RefSeq" id="XP_034244943.1">
    <property type="nucleotide sequence ID" value="XM_034389052.1"/>
</dbReference>
<evidence type="ECO:0000313" key="3">
    <source>
        <dbReference type="Proteomes" id="UP000515158"/>
    </source>
</evidence>
<feature type="signal peptide" evidence="1">
    <location>
        <begin position="1"/>
        <end position="29"/>
    </location>
</feature>
<dbReference type="Proteomes" id="UP000515158">
    <property type="component" value="Unplaced"/>
</dbReference>
<evidence type="ECO:0000313" key="4">
    <source>
        <dbReference type="RefSeq" id="XP_034244943.1"/>
    </source>
</evidence>
<evidence type="ECO:0000256" key="1">
    <source>
        <dbReference type="SAM" id="SignalP"/>
    </source>
</evidence>
<dbReference type="InParanoid" id="A0A6P8YXT2"/>
<dbReference type="GO" id="GO:0008061">
    <property type="term" value="F:chitin binding"/>
    <property type="evidence" value="ECO:0007669"/>
    <property type="project" value="InterPro"/>
</dbReference>
<keyword evidence="1" id="KW-0732">Signal</keyword>
<dbReference type="KEGG" id="tpal:117647329"/>
<keyword evidence="3" id="KW-1185">Reference proteome</keyword>